<name>A0A9Y2F566_9SPHN</name>
<accession>A0A9Y2F566</accession>
<dbReference type="SUPFAM" id="SSF51391">
    <property type="entry name" value="Thiamin phosphate synthase"/>
    <property type="match status" value="1"/>
</dbReference>
<evidence type="ECO:0000313" key="3">
    <source>
        <dbReference type="Proteomes" id="UP001231445"/>
    </source>
</evidence>
<reference evidence="2 3" key="1">
    <citation type="submission" date="2023-06" db="EMBL/GenBank/DDBJ databases">
        <title>Altererythrobacter rubellus NBRC 112769 genome.</title>
        <authorList>
            <person name="Zhang K."/>
        </authorList>
    </citation>
    <scope>NUCLEOTIDE SEQUENCE [LARGE SCALE GENOMIC DNA]</scope>
    <source>
        <strain evidence="2 3">NBRC 112769</strain>
    </source>
</reference>
<evidence type="ECO:0000313" key="2">
    <source>
        <dbReference type="EMBL" id="WIW95695.1"/>
    </source>
</evidence>
<dbReference type="Pfam" id="PF02581">
    <property type="entry name" value="TMP-TENI"/>
    <property type="match status" value="1"/>
</dbReference>
<gene>
    <name evidence="2" type="ORF">QQX03_00885</name>
</gene>
<evidence type="ECO:0000259" key="1">
    <source>
        <dbReference type="Pfam" id="PF02581"/>
    </source>
</evidence>
<dbReference type="CDD" id="cd00564">
    <property type="entry name" value="TMP_TenI"/>
    <property type="match status" value="1"/>
</dbReference>
<dbReference type="KEGG" id="arue:QQX03_00885"/>
<dbReference type="Gene3D" id="3.20.20.70">
    <property type="entry name" value="Aldolase class I"/>
    <property type="match status" value="1"/>
</dbReference>
<dbReference type="Proteomes" id="UP001231445">
    <property type="component" value="Chromosome"/>
</dbReference>
<sequence>MTARYSVAMAQFQHLPDLWLLSDERNDGTLEASLARLPRASGFVYRHYHLDDPQRWARFQLLKRVCRALEHVVILADSTLTAREWGADGIYGAPRSLYPTRTDMLTIATAHDLEEIGQANRARADAVMVSPAFATNSHPETPFLGPNRFRMLAQHADMPVIALGGMNQRTADRLKWPRWAAIDGLS</sequence>
<feature type="domain" description="Thiamine phosphate synthase/TenI" evidence="1">
    <location>
        <begin position="40"/>
        <end position="174"/>
    </location>
</feature>
<dbReference type="InterPro" id="IPR013785">
    <property type="entry name" value="Aldolase_TIM"/>
</dbReference>
<dbReference type="AlphaFoldDB" id="A0A9Y2F566"/>
<dbReference type="InterPro" id="IPR022998">
    <property type="entry name" value="ThiamineP_synth_TenI"/>
</dbReference>
<organism evidence="2 3">
    <name type="scientific">Altererythrobacter rubellus</name>
    <dbReference type="NCBI Taxonomy" id="2173831"/>
    <lineage>
        <taxon>Bacteria</taxon>
        <taxon>Pseudomonadati</taxon>
        <taxon>Pseudomonadota</taxon>
        <taxon>Alphaproteobacteria</taxon>
        <taxon>Sphingomonadales</taxon>
        <taxon>Erythrobacteraceae</taxon>
        <taxon>Altererythrobacter</taxon>
    </lineage>
</organism>
<dbReference type="EMBL" id="CP127221">
    <property type="protein sequence ID" value="WIW95695.1"/>
    <property type="molecule type" value="Genomic_DNA"/>
</dbReference>
<dbReference type="RefSeq" id="WP_285976010.1">
    <property type="nucleotide sequence ID" value="NZ_CP127221.1"/>
</dbReference>
<proteinExistence type="predicted"/>
<protein>
    <submittedName>
        <fullName evidence="2">Thiamine phosphate synthase</fullName>
    </submittedName>
</protein>
<keyword evidence="3" id="KW-1185">Reference proteome</keyword>
<dbReference type="GO" id="GO:0009228">
    <property type="term" value="P:thiamine biosynthetic process"/>
    <property type="evidence" value="ECO:0007669"/>
    <property type="project" value="UniProtKB-KW"/>
</dbReference>
<dbReference type="InterPro" id="IPR036206">
    <property type="entry name" value="ThiamineP_synth_sf"/>
</dbReference>